<evidence type="ECO:0000313" key="3">
    <source>
        <dbReference type="EMBL" id="GHO59513.1"/>
    </source>
</evidence>
<dbReference type="Pfam" id="PF12867">
    <property type="entry name" value="DinB_2"/>
    <property type="match status" value="1"/>
</dbReference>
<sequence length="233" mass="27018">MSKQAFKPILLDLLRQAQAEQNAFFQGLPSAELAAIGEPDRWSAKDHVAHLSFWRQRLVLKLQAQLRQEPQPEEIGHFEQINPVVFEKNRYHSWSDILAESDQVYADLIALTEQFSEEDLTAFKRFDWVQEGMPLYLSFMGNCYEHTQIHLGYYLLDRHDVAGALHTYEAWAGRVVEGEVPDTLKGYMLYNLACFYATHDQLEKAKPTLQQAFELYPESREFAPTDPDLVELH</sequence>
<gene>
    <name evidence="3" type="ORF">KSB_79880</name>
</gene>
<reference evidence="3 4" key="1">
    <citation type="journal article" date="2021" name="Int. J. Syst. Evol. Microbiol.">
        <title>Reticulibacter mediterranei gen. nov., sp. nov., within the new family Reticulibacteraceae fam. nov., and Ktedonospora formicarum gen. nov., sp. nov., Ktedonobacter robiniae sp. nov., Dictyobacter formicarum sp. nov. and Dictyobacter arantiisoli sp. nov., belonging to the class Ktedonobacteria.</title>
        <authorList>
            <person name="Yabe S."/>
            <person name="Zheng Y."/>
            <person name="Wang C.M."/>
            <person name="Sakai Y."/>
            <person name="Abe K."/>
            <person name="Yokota A."/>
            <person name="Donadio S."/>
            <person name="Cavaletti L."/>
            <person name="Monciardini P."/>
        </authorList>
    </citation>
    <scope>NUCLEOTIDE SEQUENCE [LARGE SCALE GENOMIC DNA]</scope>
    <source>
        <strain evidence="3 4">SOSP1-30</strain>
    </source>
</reference>
<dbReference type="NCBIfam" id="NF047558">
    <property type="entry name" value="TPR_END_plus"/>
    <property type="match status" value="1"/>
</dbReference>
<dbReference type="Gene3D" id="1.20.120.450">
    <property type="entry name" value="dinb family like domain"/>
    <property type="match status" value="1"/>
</dbReference>
<proteinExistence type="predicted"/>
<evidence type="ECO:0000259" key="2">
    <source>
        <dbReference type="Pfam" id="PF12867"/>
    </source>
</evidence>
<dbReference type="Proteomes" id="UP000654345">
    <property type="component" value="Unassembled WGS sequence"/>
</dbReference>
<feature type="repeat" description="TPR" evidence="1">
    <location>
        <begin position="186"/>
        <end position="219"/>
    </location>
</feature>
<dbReference type="PROSITE" id="PS50005">
    <property type="entry name" value="TPR"/>
    <property type="match status" value="1"/>
</dbReference>
<dbReference type="SUPFAM" id="SSF48452">
    <property type="entry name" value="TPR-like"/>
    <property type="match status" value="1"/>
</dbReference>
<evidence type="ECO:0000256" key="1">
    <source>
        <dbReference type="PROSITE-ProRule" id="PRU00339"/>
    </source>
</evidence>
<organism evidence="3 4">
    <name type="scientific">Ktedonobacter robiniae</name>
    <dbReference type="NCBI Taxonomy" id="2778365"/>
    <lineage>
        <taxon>Bacteria</taxon>
        <taxon>Bacillati</taxon>
        <taxon>Chloroflexota</taxon>
        <taxon>Ktedonobacteria</taxon>
        <taxon>Ktedonobacterales</taxon>
        <taxon>Ktedonobacteraceae</taxon>
        <taxon>Ktedonobacter</taxon>
    </lineage>
</organism>
<dbReference type="InterPro" id="IPR019734">
    <property type="entry name" value="TPR_rpt"/>
</dbReference>
<keyword evidence="4" id="KW-1185">Reference proteome</keyword>
<dbReference type="RefSeq" id="WP_201375691.1">
    <property type="nucleotide sequence ID" value="NZ_BNJG01000003.1"/>
</dbReference>
<keyword evidence="1" id="KW-0802">TPR repeat</keyword>
<accession>A0ABQ3V3E4</accession>
<protein>
    <recommendedName>
        <fullName evidence="2">DinB-like domain-containing protein</fullName>
    </recommendedName>
</protein>
<name>A0ABQ3V3E4_9CHLR</name>
<dbReference type="InterPro" id="IPR024775">
    <property type="entry name" value="DinB-like"/>
</dbReference>
<dbReference type="SUPFAM" id="SSF109854">
    <property type="entry name" value="DinB/YfiT-like putative metalloenzymes"/>
    <property type="match status" value="1"/>
</dbReference>
<feature type="domain" description="DinB-like" evidence="2">
    <location>
        <begin position="14"/>
        <end position="153"/>
    </location>
</feature>
<comment type="caution">
    <text evidence="3">The sequence shown here is derived from an EMBL/GenBank/DDBJ whole genome shotgun (WGS) entry which is preliminary data.</text>
</comment>
<dbReference type="EMBL" id="BNJG01000003">
    <property type="protein sequence ID" value="GHO59513.1"/>
    <property type="molecule type" value="Genomic_DNA"/>
</dbReference>
<evidence type="ECO:0000313" key="4">
    <source>
        <dbReference type="Proteomes" id="UP000654345"/>
    </source>
</evidence>
<dbReference type="InterPro" id="IPR011990">
    <property type="entry name" value="TPR-like_helical_dom_sf"/>
</dbReference>
<dbReference type="InterPro" id="IPR034660">
    <property type="entry name" value="DinB/YfiT-like"/>
</dbReference>